<dbReference type="Pfam" id="PF13563">
    <property type="entry name" value="2_5_RNA_ligase2"/>
    <property type="match status" value="1"/>
</dbReference>
<dbReference type="EMBL" id="BMYO01000005">
    <property type="protein sequence ID" value="GHD63626.1"/>
    <property type="molecule type" value="Genomic_DNA"/>
</dbReference>
<name>A0ABQ3H023_9NEIS</name>
<comment type="catalytic activity">
    <reaction evidence="2">
        <text>a 3'-end 2',3'-cyclophospho-ribonucleotide-RNA + H2O = a 3'-end 2'-phospho-ribonucleotide-RNA + H(+)</text>
        <dbReference type="Rhea" id="RHEA:11828"/>
        <dbReference type="Rhea" id="RHEA-COMP:10464"/>
        <dbReference type="Rhea" id="RHEA-COMP:17353"/>
        <dbReference type="ChEBI" id="CHEBI:15377"/>
        <dbReference type="ChEBI" id="CHEBI:15378"/>
        <dbReference type="ChEBI" id="CHEBI:83064"/>
        <dbReference type="ChEBI" id="CHEBI:173113"/>
        <dbReference type="EC" id="3.1.4.58"/>
    </reaction>
</comment>
<dbReference type="NCBIfam" id="TIGR02258">
    <property type="entry name" value="2_5_ligase"/>
    <property type="match status" value="1"/>
</dbReference>
<dbReference type="SUPFAM" id="SSF55144">
    <property type="entry name" value="LigT-like"/>
    <property type="match status" value="1"/>
</dbReference>
<dbReference type="PANTHER" id="PTHR35561:SF1">
    <property type="entry name" value="RNA 2',3'-CYCLIC PHOSPHODIESTERASE"/>
    <property type="match status" value="1"/>
</dbReference>
<feature type="active site" description="Proton donor" evidence="2">
    <location>
        <position position="39"/>
    </location>
</feature>
<organism evidence="3 4">
    <name type="scientific">Jeongeupia chitinilytica</name>
    <dbReference type="NCBI Taxonomy" id="1041641"/>
    <lineage>
        <taxon>Bacteria</taxon>
        <taxon>Pseudomonadati</taxon>
        <taxon>Pseudomonadota</taxon>
        <taxon>Betaproteobacteria</taxon>
        <taxon>Neisseriales</taxon>
        <taxon>Chitinibacteraceae</taxon>
        <taxon>Jeongeupia</taxon>
    </lineage>
</organism>
<proteinExistence type="inferred from homology"/>
<feature type="active site" description="Proton acceptor" evidence="2">
    <location>
        <position position="121"/>
    </location>
</feature>
<accession>A0ABQ3H023</accession>
<feature type="short sequence motif" description="HXTX 2" evidence="2">
    <location>
        <begin position="121"/>
        <end position="124"/>
    </location>
</feature>
<evidence type="ECO:0000313" key="3">
    <source>
        <dbReference type="EMBL" id="GHD63626.1"/>
    </source>
</evidence>
<comment type="similarity">
    <text evidence="2">Belongs to the 2H phosphoesterase superfamily. ThpR family.</text>
</comment>
<protein>
    <recommendedName>
        <fullName evidence="2">RNA 2',3'-cyclic phosphodiesterase</fullName>
        <shortName evidence="2">RNA 2',3'-CPDase</shortName>
        <ecNumber evidence="2">3.1.4.58</ecNumber>
    </recommendedName>
</protein>
<feature type="short sequence motif" description="HXTX 1" evidence="2">
    <location>
        <begin position="39"/>
        <end position="42"/>
    </location>
</feature>
<dbReference type="Proteomes" id="UP000604737">
    <property type="component" value="Unassembled WGS sequence"/>
</dbReference>
<evidence type="ECO:0000256" key="2">
    <source>
        <dbReference type="HAMAP-Rule" id="MF_01940"/>
    </source>
</evidence>
<evidence type="ECO:0000313" key="4">
    <source>
        <dbReference type="Proteomes" id="UP000604737"/>
    </source>
</evidence>
<dbReference type="EC" id="3.1.4.58" evidence="2"/>
<dbReference type="HAMAP" id="MF_01940">
    <property type="entry name" value="RNA_CPDase"/>
    <property type="match status" value="1"/>
</dbReference>
<dbReference type="RefSeq" id="WP_189460626.1">
    <property type="nucleotide sequence ID" value="NZ_BMYO01000005.1"/>
</dbReference>
<evidence type="ECO:0000256" key="1">
    <source>
        <dbReference type="ARBA" id="ARBA00022801"/>
    </source>
</evidence>
<dbReference type="InterPro" id="IPR004175">
    <property type="entry name" value="RNA_CPDase"/>
</dbReference>
<dbReference type="Gene3D" id="3.90.1140.10">
    <property type="entry name" value="Cyclic phosphodiesterase"/>
    <property type="match status" value="1"/>
</dbReference>
<gene>
    <name evidence="3" type="ORF">GCM10007350_21450</name>
</gene>
<keyword evidence="4" id="KW-1185">Reference proteome</keyword>
<sequence>MRLFIGLAPPPAVREAIARERDRLYGRLGGKPTSTANLHMTLAFLGDATAQTLQRLRHLLTDIDMPRFSITLDRTGDFKHGAIVWLGCTATPPGLDALAEMLRARLTVSDIAFDRQAFTPHVTLLRKGQPVAEHLAMPVCWPVDALVLYASESTPRGVRYRPLFRQTLK</sequence>
<comment type="function">
    <text evidence="2">Hydrolyzes RNA 2',3'-cyclic phosphodiester to an RNA 2'-phosphomonoester.</text>
</comment>
<dbReference type="PANTHER" id="PTHR35561">
    <property type="entry name" value="RNA 2',3'-CYCLIC PHOSPHODIESTERASE"/>
    <property type="match status" value="1"/>
</dbReference>
<dbReference type="InterPro" id="IPR009097">
    <property type="entry name" value="Cyclic_Pdiesterase"/>
</dbReference>
<comment type="caution">
    <text evidence="3">The sequence shown here is derived from an EMBL/GenBank/DDBJ whole genome shotgun (WGS) entry which is preliminary data.</text>
</comment>
<reference evidence="4" key="1">
    <citation type="journal article" date="2019" name="Int. J. Syst. Evol. Microbiol.">
        <title>The Global Catalogue of Microorganisms (GCM) 10K type strain sequencing project: providing services to taxonomists for standard genome sequencing and annotation.</title>
        <authorList>
            <consortium name="The Broad Institute Genomics Platform"/>
            <consortium name="The Broad Institute Genome Sequencing Center for Infectious Disease"/>
            <person name="Wu L."/>
            <person name="Ma J."/>
        </authorList>
    </citation>
    <scope>NUCLEOTIDE SEQUENCE [LARGE SCALE GENOMIC DNA]</scope>
    <source>
        <strain evidence="4">KCTC 23701</strain>
    </source>
</reference>
<keyword evidence="1 2" id="KW-0378">Hydrolase</keyword>